<proteinExistence type="predicted"/>
<dbReference type="SUPFAM" id="SSF55073">
    <property type="entry name" value="Nucleotide cyclase"/>
    <property type="match status" value="1"/>
</dbReference>
<dbReference type="InterPro" id="IPR035965">
    <property type="entry name" value="PAS-like_dom_sf"/>
</dbReference>
<feature type="domain" description="PAC" evidence="3">
    <location>
        <begin position="280"/>
        <end position="330"/>
    </location>
</feature>
<reference evidence="6" key="1">
    <citation type="submission" date="2022-10" db="EMBL/GenBank/DDBJ databases">
        <title>The WGS of Solirubrobacter phytolaccae KCTC 29190.</title>
        <authorList>
            <person name="Jiang Z."/>
        </authorList>
    </citation>
    <scope>NUCLEOTIDE SEQUENCE</scope>
    <source>
        <strain evidence="6">KCTC 29190</strain>
    </source>
</reference>
<dbReference type="PANTHER" id="PTHR44757:SF4">
    <property type="entry name" value="DIGUANYLATE CYCLASE DGCE-RELATED"/>
    <property type="match status" value="1"/>
</dbReference>
<dbReference type="InterPro" id="IPR001610">
    <property type="entry name" value="PAC"/>
</dbReference>
<dbReference type="PROSITE" id="PS50883">
    <property type="entry name" value="EAL"/>
    <property type="match status" value="1"/>
</dbReference>
<dbReference type="PROSITE" id="PS50113">
    <property type="entry name" value="PAC"/>
    <property type="match status" value="2"/>
</dbReference>
<evidence type="ECO:0000259" key="3">
    <source>
        <dbReference type="PROSITE" id="PS50113"/>
    </source>
</evidence>
<dbReference type="InterPro" id="IPR043128">
    <property type="entry name" value="Rev_trsase/Diguanyl_cyclase"/>
</dbReference>
<dbReference type="Gene3D" id="3.30.450.40">
    <property type="match status" value="1"/>
</dbReference>
<dbReference type="Gene3D" id="3.20.20.450">
    <property type="entry name" value="EAL domain"/>
    <property type="match status" value="1"/>
</dbReference>
<dbReference type="SMART" id="SM00091">
    <property type="entry name" value="PAS"/>
    <property type="match status" value="2"/>
</dbReference>
<dbReference type="SUPFAM" id="SSF141868">
    <property type="entry name" value="EAL domain-like"/>
    <property type="match status" value="1"/>
</dbReference>
<dbReference type="PROSITE" id="PS50112">
    <property type="entry name" value="PAS"/>
    <property type="match status" value="2"/>
</dbReference>
<dbReference type="Pfam" id="PF13426">
    <property type="entry name" value="PAS_9"/>
    <property type="match status" value="1"/>
</dbReference>
<dbReference type="InterPro" id="IPR035919">
    <property type="entry name" value="EAL_sf"/>
</dbReference>
<evidence type="ECO:0000313" key="6">
    <source>
        <dbReference type="EMBL" id="MDA0183695.1"/>
    </source>
</evidence>
<dbReference type="PANTHER" id="PTHR44757">
    <property type="entry name" value="DIGUANYLATE CYCLASE DGCP"/>
    <property type="match status" value="1"/>
</dbReference>
<evidence type="ECO:0000259" key="4">
    <source>
        <dbReference type="PROSITE" id="PS50883"/>
    </source>
</evidence>
<dbReference type="Pfam" id="PF00989">
    <property type="entry name" value="PAS"/>
    <property type="match status" value="1"/>
</dbReference>
<evidence type="ECO:0000259" key="2">
    <source>
        <dbReference type="PROSITE" id="PS50112"/>
    </source>
</evidence>
<dbReference type="AlphaFoldDB" id="A0A9X3SDI0"/>
<dbReference type="Gene3D" id="3.30.450.20">
    <property type="entry name" value="PAS domain"/>
    <property type="match status" value="2"/>
</dbReference>
<dbReference type="InterPro" id="IPR003018">
    <property type="entry name" value="GAF"/>
</dbReference>
<accession>A0A9X3SDI0</accession>
<dbReference type="InterPro" id="IPR000160">
    <property type="entry name" value="GGDEF_dom"/>
</dbReference>
<organism evidence="6 7">
    <name type="scientific">Solirubrobacter phytolaccae</name>
    <dbReference type="NCBI Taxonomy" id="1404360"/>
    <lineage>
        <taxon>Bacteria</taxon>
        <taxon>Bacillati</taxon>
        <taxon>Actinomycetota</taxon>
        <taxon>Thermoleophilia</taxon>
        <taxon>Solirubrobacterales</taxon>
        <taxon>Solirubrobacteraceae</taxon>
        <taxon>Solirubrobacter</taxon>
    </lineage>
</organism>
<dbReference type="CDD" id="cd01949">
    <property type="entry name" value="GGDEF"/>
    <property type="match status" value="1"/>
</dbReference>
<dbReference type="SMART" id="SM00267">
    <property type="entry name" value="GGDEF"/>
    <property type="match status" value="1"/>
</dbReference>
<dbReference type="SMART" id="SM00052">
    <property type="entry name" value="EAL"/>
    <property type="match status" value="1"/>
</dbReference>
<dbReference type="InterPro" id="IPR000700">
    <property type="entry name" value="PAS-assoc_C"/>
</dbReference>
<dbReference type="InterPro" id="IPR052155">
    <property type="entry name" value="Biofilm_reg_signaling"/>
</dbReference>
<dbReference type="Pfam" id="PF13185">
    <property type="entry name" value="GAF_2"/>
    <property type="match status" value="1"/>
</dbReference>
<feature type="domain" description="EAL" evidence="4">
    <location>
        <begin position="607"/>
        <end position="859"/>
    </location>
</feature>
<feature type="domain" description="PAS" evidence="2">
    <location>
        <begin position="323"/>
        <end position="380"/>
    </location>
</feature>
<protein>
    <submittedName>
        <fullName evidence="6">EAL domain-containing protein</fullName>
    </submittedName>
</protein>
<sequence>MSAGAAAISLSRTRKSTPTPPVSGDSALVGLIERVAEATDRADSTDAVLRACVDQICRWTGWPVGHVYIADPQDRDRLLSSSLWYLGDVARYAGFRTETERMPMTRGVGLPGRVLESERAEWIVDLSGDANFPRNAVAAEAGLRGAFSFPISSAGEIEAVIECFSTRTVAPDDRLLEVASHIGRQVGRRLAGMRSATALRAAENRFTSFRESTSDAIITADSAGLIVSWNSAAERMFGYDREQVMGRPLSVLMPERLRAPHDAGLRRVVAKPESARIMGRTVEVVGKRADGTEFPIELSISSWDEDEGRFFGGIIRDISDRSRAEEQARALETAPDPIVEVNADGNIVLANARTEQLFGYGRSELVGRPVQELFAPNSRELPLAPGVDLTGRRKDGHEFPLEITFGPVADGEDAVATCILRDVTERRRFEAQLRHQADHDHLTRLFNRRRFEEELALYTKRRDPGAVLLLDLDRFKYINDVHGHTAGDEMVRTIGAALRTVVGETDVVARLGGDEFAVLLDSADREAAERAAVAVVSAVREQRLTLGTIAVSITASVGVVPFGDDDLQAEGILAAADLAMYAAKELGGDGFHVTDRDDERVAGMQARLDWADQVRRALDEDRFVLYWQPIVELCSGKATHYELLLRMVSPDGKIIPPGAFIEPAEHFGLIGELDRWVVKNAIHALADGRVADGLRIEVNLSGRSIGDPELPELIEREIELTGIDPARLVFEITETAAITNMRDAQAFAERLKQLGCRFALDDFGAGFASFYYLKHLPLDYLKIDGDFVKSLTSSVTDEVVVKAMVDIAQGLGLKTIAEFVEDAETSTRLRELGVDHAQGYHYGRPEPMPRAAAPRLDRVLTRG</sequence>
<gene>
    <name evidence="6" type="ORF">OJ997_25525</name>
</gene>
<dbReference type="SUPFAM" id="SSF55781">
    <property type="entry name" value="GAF domain-like"/>
    <property type="match status" value="1"/>
</dbReference>
<dbReference type="EMBL" id="JAPDDP010000058">
    <property type="protein sequence ID" value="MDA0183695.1"/>
    <property type="molecule type" value="Genomic_DNA"/>
</dbReference>
<feature type="domain" description="PAC" evidence="3">
    <location>
        <begin position="385"/>
        <end position="435"/>
    </location>
</feature>
<name>A0A9X3SDI0_9ACTN</name>
<feature type="region of interest" description="Disordered" evidence="1">
    <location>
        <begin position="1"/>
        <end position="24"/>
    </location>
</feature>
<dbReference type="Proteomes" id="UP001147653">
    <property type="component" value="Unassembled WGS sequence"/>
</dbReference>
<dbReference type="GO" id="GO:0006355">
    <property type="term" value="P:regulation of DNA-templated transcription"/>
    <property type="evidence" value="ECO:0007669"/>
    <property type="project" value="InterPro"/>
</dbReference>
<dbReference type="Pfam" id="PF00563">
    <property type="entry name" value="EAL"/>
    <property type="match status" value="1"/>
</dbReference>
<dbReference type="Gene3D" id="3.30.70.270">
    <property type="match status" value="1"/>
</dbReference>
<dbReference type="RefSeq" id="WP_270028109.1">
    <property type="nucleotide sequence ID" value="NZ_JAPDDP010000058.1"/>
</dbReference>
<dbReference type="SMART" id="SM00086">
    <property type="entry name" value="PAC"/>
    <property type="match status" value="2"/>
</dbReference>
<feature type="domain" description="GGDEF" evidence="5">
    <location>
        <begin position="463"/>
        <end position="596"/>
    </location>
</feature>
<dbReference type="InterPro" id="IPR029787">
    <property type="entry name" value="Nucleotide_cyclase"/>
</dbReference>
<comment type="caution">
    <text evidence="6">The sequence shown here is derived from an EMBL/GenBank/DDBJ whole genome shotgun (WGS) entry which is preliminary data.</text>
</comment>
<dbReference type="InterPro" id="IPR013767">
    <property type="entry name" value="PAS_fold"/>
</dbReference>
<dbReference type="CDD" id="cd00130">
    <property type="entry name" value="PAS"/>
    <property type="match status" value="2"/>
</dbReference>
<dbReference type="InterPro" id="IPR001633">
    <property type="entry name" value="EAL_dom"/>
</dbReference>
<dbReference type="Pfam" id="PF00990">
    <property type="entry name" value="GGDEF"/>
    <property type="match status" value="1"/>
</dbReference>
<dbReference type="PROSITE" id="PS50887">
    <property type="entry name" value="GGDEF"/>
    <property type="match status" value="1"/>
</dbReference>
<dbReference type="NCBIfam" id="TIGR00229">
    <property type="entry name" value="sensory_box"/>
    <property type="match status" value="3"/>
</dbReference>
<evidence type="ECO:0000313" key="7">
    <source>
        <dbReference type="Proteomes" id="UP001147653"/>
    </source>
</evidence>
<dbReference type="InterPro" id="IPR029016">
    <property type="entry name" value="GAF-like_dom_sf"/>
</dbReference>
<dbReference type="CDD" id="cd01948">
    <property type="entry name" value="EAL"/>
    <property type="match status" value="1"/>
</dbReference>
<feature type="domain" description="PAS" evidence="2">
    <location>
        <begin position="202"/>
        <end position="272"/>
    </location>
</feature>
<dbReference type="NCBIfam" id="TIGR00254">
    <property type="entry name" value="GGDEF"/>
    <property type="match status" value="1"/>
</dbReference>
<evidence type="ECO:0000259" key="5">
    <source>
        <dbReference type="PROSITE" id="PS50887"/>
    </source>
</evidence>
<keyword evidence="7" id="KW-1185">Reference proteome</keyword>
<dbReference type="SUPFAM" id="SSF55785">
    <property type="entry name" value="PYP-like sensor domain (PAS domain)"/>
    <property type="match status" value="2"/>
</dbReference>
<evidence type="ECO:0000256" key="1">
    <source>
        <dbReference type="SAM" id="MobiDB-lite"/>
    </source>
</evidence>
<dbReference type="InterPro" id="IPR000014">
    <property type="entry name" value="PAS"/>
</dbReference>